<dbReference type="Gene3D" id="3.30.830.10">
    <property type="entry name" value="Metalloenzyme, LuxS/M16 peptidase-like"/>
    <property type="match status" value="2"/>
</dbReference>
<evidence type="ECO:0000256" key="6">
    <source>
        <dbReference type="ARBA" id="ARBA00022982"/>
    </source>
</evidence>
<accession>A0A1E4SI29</accession>
<evidence type="ECO:0000256" key="2">
    <source>
        <dbReference type="ARBA" id="ARBA00022448"/>
    </source>
</evidence>
<evidence type="ECO:0000256" key="8">
    <source>
        <dbReference type="ARBA" id="ARBA00023136"/>
    </source>
</evidence>
<dbReference type="PANTHER" id="PTHR11851">
    <property type="entry name" value="METALLOPROTEASE"/>
    <property type="match status" value="1"/>
</dbReference>
<dbReference type="GO" id="GO:0030061">
    <property type="term" value="C:mitochondrial crista"/>
    <property type="evidence" value="ECO:0007669"/>
    <property type="project" value="EnsemblFungi"/>
</dbReference>
<evidence type="ECO:0000256" key="11">
    <source>
        <dbReference type="ARBA" id="ARBA00041372"/>
    </source>
</evidence>
<feature type="domain" description="Peptidase M16 N-terminal" evidence="14">
    <location>
        <begin position="21"/>
        <end position="160"/>
    </location>
</feature>
<dbReference type="STRING" id="984487.A0A1E4SI29"/>
<keyword evidence="2" id="KW-0813">Transport</keyword>
<dbReference type="InterPro" id="IPR050361">
    <property type="entry name" value="MPP/UQCRC_Complex"/>
</dbReference>
<evidence type="ECO:0000256" key="1">
    <source>
        <dbReference type="ARBA" id="ARBA00004443"/>
    </source>
</evidence>
<dbReference type="InterPro" id="IPR011249">
    <property type="entry name" value="Metalloenz_LuxS/M16"/>
</dbReference>
<evidence type="ECO:0000313" key="15">
    <source>
        <dbReference type="EMBL" id="ODV79155.1"/>
    </source>
</evidence>
<name>A0A1E4SI29_9ASCO</name>
<keyword evidence="7" id="KW-0496">Mitochondrion</keyword>
<organism evidence="15 16">
    <name type="scientific">Suhomyces tanzawaensis NRRL Y-17324</name>
    <dbReference type="NCBI Taxonomy" id="984487"/>
    <lineage>
        <taxon>Eukaryota</taxon>
        <taxon>Fungi</taxon>
        <taxon>Dikarya</taxon>
        <taxon>Ascomycota</taxon>
        <taxon>Saccharomycotina</taxon>
        <taxon>Pichiomycetes</taxon>
        <taxon>Debaryomycetaceae</taxon>
        <taxon>Suhomyces</taxon>
    </lineage>
</organism>
<evidence type="ECO:0000256" key="13">
    <source>
        <dbReference type="ARBA" id="ARBA00042707"/>
    </source>
</evidence>
<dbReference type="Proteomes" id="UP000094285">
    <property type="component" value="Unassembled WGS sequence"/>
</dbReference>
<evidence type="ECO:0000256" key="7">
    <source>
        <dbReference type="ARBA" id="ARBA00023128"/>
    </source>
</evidence>
<evidence type="ECO:0000256" key="5">
    <source>
        <dbReference type="ARBA" id="ARBA00022946"/>
    </source>
</evidence>
<comment type="similarity">
    <text evidence="9">Belongs to the peptidase M16 family. UQCRC2/QCR2 subfamily.</text>
</comment>
<dbReference type="OrthoDB" id="6369905at2759"/>
<dbReference type="FunFam" id="3.30.830.10:FF:000021">
    <property type="entry name" value="Cytochrome b-c1 complex subunit 2"/>
    <property type="match status" value="1"/>
</dbReference>
<keyword evidence="5" id="KW-0809">Transit peptide</keyword>
<evidence type="ECO:0000256" key="12">
    <source>
        <dbReference type="ARBA" id="ARBA00041778"/>
    </source>
</evidence>
<protein>
    <recommendedName>
        <fullName evidence="10">Cytochrome b-c1 complex subunit 2, mitochondrial</fullName>
    </recommendedName>
    <alternativeName>
        <fullName evidence="12">Complex III subunit 2</fullName>
    </alternativeName>
    <alternativeName>
        <fullName evidence="11">Core protein II</fullName>
    </alternativeName>
    <alternativeName>
        <fullName evidence="13">Ubiquinol-cytochrome-c reductase complex core protein 2</fullName>
    </alternativeName>
</protein>
<comment type="subcellular location">
    <subcellularLocation>
        <location evidence="1">Mitochondrion inner membrane</location>
        <topology evidence="1">Peripheral membrane protein</topology>
        <orientation evidence="1">Matrix side</orientation>
    </subcellularLocation>
</comment>
<evidence type="ECO:0000256" key="10">
    <source>
        <dbReference type="ARBA" id="ARBA00040751"/>
    </source>
</evidence>
<evidence type="ECO:0000259" key="14">
    <source>
        <dbReference type="Pfam" id="PF00675"/>
    </source>
</evidence>
<gene>
    <name evidence="15" type="ORF">CANTADRAFT_26186</name>
</gene>
<dbReference type="GO" id="GO:0006122">
    <property type="term" value="P:mitochondrial electron transport, ubiquinol to cytochrome c"/>
    <property type="evidence" value="ECO:0007669"/>
    <property type="project" value="EnsemblFungi"/>
</dbReference>
<evidence type="ECO:0000256" key="3">
    <source>
        <dbReference type="ARBA" id="ARBA00022660"/>
    </source>
</evidence>
<evidence type="ECO:0000313" key="16">
    <source>
        <dbReference type="Proteomes" id="UP000094285"/>
    </source>
</evidence>
<keyword evidence="4" id="KW-0999">Mitochondrion inner membrane</keyword>
<dbReference type="GO" id="GO:0046872">
    <property type="term" value="F:metal ion binding"/>
    <property type="evidence" value="ECO:0007669"/>
    <property type="project" value="InterPro"/>
</dbReference>
<dbReference type="Pfam" id="PF00675">
    <property type="entry name" value="Peptidase_M16"/>
    <property type="match status" value="1"/>
</dbReference>
<dbReference type="GeneID" id="30981819"/>
<dbReference type="EMBL" id="KV453912">
    <property type="protein sequence ID" value="ODV79155.1"/>
    <property type="molecule type" value="Genomic_DNA"/>
</dbReference>
<dbReference type="PANTHER" id="PTHR11851:SF209">
    <property type="entry name" value="CYTOCHROME B-C1 COMPLEX SUBUNIT 2, MITOCHONDRIAL"/>
    <property type="match status" value="1"/>
</dbReference>
<keyword evidence="3" id="KW-0679">Respiratory chain</keyword>
<sequence>MLRSTRYFSTAASGVKLTSREASGNLSTLSVVVKNAGSKDGKSGVAHLLSKFNFLNTGAKSALRFTRESELLGGVFSSTVGRDATVLKTSFLKQDLPYYVEALGNVLTNTSYRPHELKEVVLPAALAESAAAHGSNAFTALEALHEVSFRRGLGQPLYYDGTTKISVDEIAEFASKAYNTSAVSIHASGVNGEDLAKFVEESAFSALASGASSSPSVESFTGKEARIRASGESVALIGIPVKPADFGKYEVLSAAIGNSQLPGVSTPLAKIPGATSFLYKYQDAGLFVVSVSGSGVNVAQGIKEAKKALSVSDSALTEATKAAELSVALQSTFEAPLSVKVEAGKAPVSEFNYVAIGDVDYLPYANEL</sequence>
<keyword evidence="6" id="KW-0249">Electron transport</keyword>
<dbReference type="GO" id="GO:0045275">
    <property type="term" value="C:respiratory chain complex III"/>
    <property type="evidence" value="ECO:0007669"/>
    <property type="project" value="EnsemblFungi"/>
</dbReference>
<proteinExistence type="inferred from homology"/>
<evidence type="ECO:0000256" key="9">
    <source>
        <dbReference type="ARBA" id="ARBA00038146"/>
    </source>
</evidence>
<evidence type="ECO:0000256" key="4">
    <source>
        <dbReference type="ARBA" id="ARBA00022792"/>
    </source>
</evidence>
<dbReference type="AlphaFoldDB" id="A0A1E4SI29"/>
<dbReference type="InterPro" id="IPR011765">
    <property type="entry name" value="Pept_M16_N"/>
</dbReference>
<dbReference type="RefSeq" id="XP_020064277.1">
    <property type="nucleotide sequence ID" value="XM_020207682.1"/>
</dbReference>
<dbReference type="GO" id="GO:0008121">
    <property type="term" value="F:quinol-cytochrome-c reductase activity"/>
    <property type="evidence" value="ECO:0007669"/>
    <property type="project" value="EnsemblFungi"/>
</dbReference>
<dbReference type="SUPFAM" id="SSF63411">
    <property type="entry name" value="LuxS/MPP-like metallohydrolase"/>
    <property type="match status" value="2"/>
</dbReference>
<reference evidence="16" key="1">
    <citation type="submission" date="2016-05" db="EMBL/GenBank/DDBJ databases">
        <title>Comparative genomics of biotechnologically important yeasts.</title>
        <authorList>
            <consortium name="DOE Joint Genome Institute"/>
            <person name="Riley R."/>
            <person name="Haridas S."/>
            <person name="Wolfe K.H."/>
            <person name="Lopes M.R."/>
            <person name="Hittinger C.T."/>
            <person name="Goker M."/>
            <person name="Salamov A."/>
            <person name="Wisecaver J."/>
            <person name="Long T.M."/>
            <person name="Aerts A.L."/>
            <person name="Barry K."/>
            <person name="Choi C."/>
            <person name="Clum A."/>
            <person name="Coughlan A.Y."/>
            <person name="Deshpande S."/>
            <person name="Douglass A.P."/>
            <person name="Hanson S.J."/>
            <person name="Klenk H.-P."/>
            <person name="Labutti K."/>
            <person name="Lapidus A."/>
            <person name="Lindquist E."/>
            <person name="Lipzen A."/>
            <person name="Meier-Kolthoff J.P."/>
            <person name="Ohm R.A."/>
            <person name="Otillar R.P."/>
            <person name="Pangilinan J."/>
            <person name="Peng Y."/>
            <person name="Rokas A."/>
            <person name="Rosa C.A."/>
            <person name="Scheuner C."/>
            <person name="Sibirny A.A."/>
            <person name="Slot J.C."/>
            <person name="Stielow J.B."/>
            <person name="Sun H."/>
            <person name="Kurtzman C.P."/>
            <person name="Blackwell M."/>
            <person name="Grigoriev I.V."/>
            <person name="Jeffries T.W."/>
        </authorList>
    </citation>
    <scope>NUCLEOTIDE SEQUENCE [LARGE SCALE GENOMIC DNA]</scope>
    <source>
        <strain evidence="16">NRRL Y-17324</strain>
    </source>
</reference>
<keyword evidence="8" id="KW-0472">Membrane</keyword>
<keyword evidence="16" id="KW-1185">Reference proteome</keyword>